<keyword evidence="3 6" id="KW-0285">Flavoprotein</keyword>
<dbReference type="PANTHER" id="PTHR36118">
    <property type="entry name" value="ION-TRANSLOCATING OXIDOREDUCTASE COMPLEX SUBUNIT G"/>
    <property type="match status" value="1"/>
</dbReference>
<dbReference type="AlphaFoldDB" id="A0A3N5Y359"/>
<reference evidence="9 10" key="1">
    <citation type="submission" date="2018-11" db="EMBL/GenBank/DDBJ databases">
        <authorList>
            <person name="Ye M.-Q."/>
            <person name="Du Z.-J."/>
        </authorList>
    </citation>
    <scope>NUCLEOTIDE SEQUENCE [LARGE SCALE GENOMIC DNA]</scope>
    <source>
        <strain evidence="9 10">U0105</strain>
    </source>
</reference>
<feature type="transmembrane region" description="Helical" evidence="7">
    <location>
        <begin position="6"/>
        <end position="28"/>
    </location>
</feature>
<protein>
    <recommendedName>
        <fullName evidence="6">Ion-translocating oxidoreductase complex subunit G</fullName>
        <ecNumber evidence="6">7.-.-.-</ecNumber>
    </recommendedName>
    <alternativeName>
        <fullName evidence="6">Rnf electron transport complex subunit G</fullName>
    </alternativeName>
</protein>
<keyword evidence="6" id="KW-1278">Translocase</keyword>
<comment type="subunit">
    <text evidence="6">The complex is composed of six subunits: RnfA, RnfB, RnfC, RnfD, RnfE and RnfG.</text>
</comment>
<dbReference type="Pfam" id="PF04205">
    <property type="entry name" value="FMN_bind"/>
    <property type="match status" value="1"/>
</dbReference>
<evidence type="ECO:0000256" key="3">
    <source>
        <dbReference type="ARBA" id="ARBA00022630"/>
    </source>
</evidence>
<keyword evidence="1 6" id="KW-0813">Transport</keyword>
<dbReference type="SMART" id="SM00900">
    <property type="entry name" value="FMN_bind"/>
    <property type="match status" value="1"/>
</dbReference>
<evidence type="ECO:0000256" key="2">
    <source>
        <dbReference type="ARBA" id="ARBA00022553"/>
    </source>
</evidence>
<keyword evidence="6 7" id="KW-0472">Membrane</keyword>
<dbReference type="NCBIfam" id="NF002519">
    <property type="entry name" value="PRK01908.1"/>
    <property type="match status" value="1"/>
</dbReference>
<dbReference type="PIRSF" id="PIRSF006091">
    <property type="entry name" value="E_trnsport_RnfG"/>
    <property type="match status" value="1"/>
</dbReference>
<comment type="subcellular location">
    <subcellularLocation>
        <location evidence="6">Cell inner membrane</location>
        <topology evidence="6">Single-pass membrane protein</topology>
    </subcellularLocation>
</comment>
<comment type="similarity">
    <text evidence="6">Belongs to the RnfG family.</text>
</comment>
<dbReference type="RefSeq" id="WP_124026428.1">
    <property type="nucleotide sequence ID" value="NZ_JBHRSN010000005.1"/>
</dbReference>
<dbReference type="GO" id="GO:0010181">
    <property type="term" value="F:FMN binding"/>
    <property type="evidence" value="ECO:0007669"/>
    <property type="project" value="InterPro"/>
</dbReference>
<comment type="caution">
    <text evidence="9">The sequence shown here is derived from an EMBL/GenBank/DDBJ whole genome shotgun (WGS) entry which is preliminary data.</text>
</comment>
<keyword evidence="10" id="KW-1185">Reference proteome</keyword>
<keyword evidence="2 6" id="KW-0597">Phosphoprotein</keyword>
<dbReference type="InterPro" id="IPR007329">
    <property type="entry name" value="FMN-bd"/>
</dbReference>
<evidence type="ECO:0000259" key="8">
    <source>
        <dbReference type="SMART" id="SM00900"/>
    </source>
</evidence>
<evidence type="ECO:0000256" key="5">
    <source>
        <dbReference type="ARBA" id="ARBA00022982"/>
    </source>
</evidence>
<name>A0A3N5Y359_9ALTE</name>
<evidence type="ECO:0000256" key="4">
    <source>
        <dbReference type="ARBA" id="ARBA00022643"/>
    </source>
</evidence>
<comment type="function">
    <text evidence="6">Part of a membrane-bound complex that couples electron transfer with translocation of ions across the membrane.</text>
</comment>
<organism evidence="9 10">
    <name type="scientific">Alteromonas sediminis</name>
    <dbReference type="NCBI Taxonomy" id="2259342"/>
    <lineage>
        <taxon>Bacteria</taxon>
        <taxon>Pseudomonadati</taxon>
        <taxon>Pseudomonadota</taxon>
        <taxon>Gammaproteobacteria</taxon>
        <taxon>Alteromonadales</taxon>
        <taxon>Alteromonadaceae</taxon>
        <taxon>Alteromonas/Salinimonas group</taxon>
        <taxon>Alteromonas</taxon>
    </lineage>
</organism>
<dbReference type="EMBL" id="RPOK01000001">
    <property type="protein sequence ID" value="RPJ68427.1"/>
    <property type="molecule type" value="Genomic_DNA"/>
</dbReference>
<dbReference type="EC" id="7.-.-.-" evidence="6"/>
<keyword evidence="6" id="KW-0997">Cell inner membrane</keyword>
<dbReference type="HAMAP" id="MF_00479">
    <property type="entry name" value="RsxG_RnfG"/>
    <property type="match status" value="1"/>
</dbReference>
<evidence type="ECO:0000256" key="1">
    <source>
        <dbReference type="ARBA" id="ARBA00022448"/>
    </source>
</evidence>
<keyword evidence="5 6" id="KW-0249">Electron transport</keyword>
<feature type="modified residue" description="FMN phosphoryl threonine" evidence="6">
    <location>
        <position position="174"/>
    </location>
</feature>
<keyword evidence="6 7" id="KW-1133">Transmembrane helix</keyword>
<proteinExistence type="inferred from homology"/>
<dbReference type="GO" id="GO:0005886">
    <property type="term" value="C:plasma membrane"/>
    <property type="evidence" value="ECO:0007669"/>
    <property type="project" value="UniProtKB-SubCell"/>
</dbReference>
<sequence length="209" mass="22610">MNTGPLFKHGGILAAFAIVTTGLIALTFQGTKDRIAEQVLAKRLAILNEVIPTTMHDNALYTDCIVVQSEQLGGQQSVYRSRLNGEVNGMAIEATAKNGYSGDIDMIVGVDSAMQVKGVRVLQHKETPGLGDKVELSVSDWILSFNEQTYTPSNRALWRVKKDGGQFDQFTGATITPRAVVNTVADTLEYAQKNWDQLATTASNCEGAS</sequence>
<keyword evidence="6" id="KW-1003">Cell membrane</keyword>
<dbReference type="PANTHER" id="PTHR36118:SF1">
    <property type="entry name" value="ION-TRANSLOCATING OXIDOREDUCTASE COMPLEX SUBUNIT G"/>
    <property type="match status" value="1"/>
</dbReference>
<evidence type="ECO:0000256" key="6">
    <source>
        <dbReference type="HAMAP-Rule" id="MF_00479"/>
    </source>
</evidence>
<dbReference type="GO" id="GO:0022900">
    <property type="term" value="P:electron transport chain"/>
    <property type="evidence" value="ECO:0007669"/>
    <property type="project" value="UniProtKB-UniRule"/>
</dbReference>
<evidence type="ECO:0000313" key="10">
    <source>
        <dbReference type="Proteomes" id="UP000275281"/>
    </source>
</evidence>
<keyword evidence="6 7" id="KW-0812">Transmembrane</keyword>
<dbReference type="NCBIfam" id="TIGR01947">
    <property type="entry name" value="rnfG"/>
    <property type="match status" value="1"/>
</dbReference>
<dbReference type="GO" id="GO:0009055">
    <property type="term" value="F:electron transfer activity"/>
    <property type="evidence" value="ECO:0007669"/>
    <property type="project" value="InterPro"/>
</dbReference>
<accession>A0A3N5Y359</accession>
<evidence type="ECO:0000256" key="7">
    <source>
        <dbReference type="SAM" id="Phobius"/>
    </source>
</evidence>
<feature type="domain" description="FMN-binding" evidence="8">
    <location>
        <begin position="99"/>
        <end position="191"/>
    </location>
</feature>
<keyword evidence="4 6" id="KW-0288">FMN</keyword>
<evidence type="ECO:0000313" key="9">
    <source>
        <dbReference type="EMBL" id="RPJ68427.1"/>
    </source>
</evidence>
<dbReference type="Proteomes" id="UP000275281">
    <property type="component" value="Unassembled WGS sequence"/>
</dbReference>
<dbReference type="InterPro" id="IPR010209">
    <property type="entry name" value="Ion_transpt_RnfG/RsxG"/>
</dbReference>
<comment type="cofactor">
    <cofactor evidence="6">
        <name>FMN</name>
        <dbReference type="ChEBI" id="CHEBI:58210"/>
    </cofactor>
</comment>
<gene>
    <name evidence="9" type="primary">rsxG</name>
    <name evidence="6" type="synonym">rnfG</name>
    <name evidence="9" type="ORF">DRW07_03190</name>
</gene>
<dbReference type="OrthoDB" id="9784165at2"/>